<comment type="caution">
    <text evidence="2">The sequence shown here is derived from an EMBL/GenBank/DDBJ whole genome shotgun (WGS) entry which is preliminary data.</text>
</comment>
<protein>
    <submittedName>
        <fullName evidence="2">Uncharacterized protein</fullName>
    </submittedName>
</protein>
<evidence type="ECO:0000313" key="3">
    <source>
        <dbReference type="Proteomes" id="UP000734854"/>
    </source>
</evidence>
<feature type="region of interest" description="Disordered" evidence="1">
    <location>
        <begin position="642"/>
        <end position="664"/>
    </location>
</feature>
<reference evidence="2 3" key="1">
    <citation type="submission" date="2020-08" db="EMBL/GenBank/DDBJ databases">
        <title>Plant Genome Project.</title>
        <authorList>
            <person name="Zhang R.-G."/>
        </authorList>
    </citation>
    <scope>NUCLEOTIDE SEQUENCE [LARGE SCALE GENOMIC DNA]</scope>
    <source>
        <tissue evidence="2">Rhizome</tissue>
    </source>
</reference>
<proteinExistence type="predicted"/>
<dbReference type="EMBL" id="JACMSC010000004">
    <property type="protein sequence ID" value="KAG6523852.1"/>
    <property type="molecule type" value="Genomic_DNA"/>
</dbReference>
<gene>
    <name evidence="2" type="ORF">ZIOFF_013739</name>
</gene>
<evidence type="ECO:0000313" key="2">
    <source>
        <dbReference type="EMBL" id="KAG6523852.1"/>
    </source>
</evidence>
<dbReference type="PANTHER" id="PTHR38390">
    <property type="entry name" value="OS01G0103900 PROTEIN"/>
    <property type="match status" value="1"/>
</dbReference>
<dbReference type="PANTHER" id="PTHR38390:SF2">
    <property type="entry name" value="OS01G0103900 PROTEIN"/>
    <property type="match status" value="1"/>
</dbReference>
<evidence type="ECO:0000256" key="1">
    <source>
        <dbReference type="SAM" id="MobiDB-lite"/>
    </source>
</evidence>
<accession>A0A8J5HZV6</accession>
<keyword evidence="3" id="KW-1185">Reference proteome</keyword>
<dbReference type="AlphaFoldDB" id="A0A8J5HZV6"/>
<organism evidence="2 3">
    <name type="scientific">Zingiber officinale</name>
    <name type="common">Ginger</name>
    <name type="synonym">Amomum zingiber</name>
    <dbReference type="NCBI Taxonomy" id="94328"/>
    <lineage>
        <taxon>Eukaryota</taxon>
        <taxon>Viridiplantae</taxon>
        <taxon>Streptophyta</taxon>
        <taxon>Embryophyta</taxon>
        <taxon>Tracheophyta</taxon>
        <taxon>Spermatophyta</taxon>
        <taxon>Magnoliopsida</taxon>
        <taxon>Liliopsida</taxon>
        <taxon>Zingiberales</taxon>
        <taxon>Zingiberaceae</taxon>
        <taxon>Zingiber</taxon>
    </lineage>
</organism>
<name>A0A8J5HZV6_ZINOF</name>
<feature type="compositionally biased region" description="Low complexity" evidence="1">
    <location>
        <begin position="642"/>
        <end position="657"/>
    </location>
</feature>
<dbReference type="Proteomes" id="UP000734854">
    <property type="component" value="Unassembled WGS sequence"/>
</dbReference>
<sequence length="723" mass="80968">MVLLCFLLDLRTISPPLLRQLKQGLLQLANLYISSPVRSGRKSKKEIPFLRDNIALCYLQPSKPSSPTSTEVAYRPGERFSVRDFHHAVNNISLDNLFPDVKICVPTAEMTLADLLNNNALYKWGSDNLPKKVIVICSTISASTGSLRKSLMDAADRCIAVEFVVLVEGETNIYHDDAEKLMQFTNSVCDLESCVIRSYIMDTWLLNGLVKTWFQEIKNDAEEPLQAVFVLGNALANSADRICCNLFPSSTHISDGFISCQTCRCHGYPIDTVIDSKTNYFCPLNHQVLGASDLIDNVARIGEQTVLFLPSFEGCPVPQSVSTLLTFRVIERTNLASLNEGLMMGNSLYVTPSCHETESSDESDNADLNALIFHGLCRTLFLLDQGLVCTSTCNTETMLDGTFLCYYILQPSDGGPMLLRRLASSEEALPIPNTTQASDVSIPEDLVNSIRTSLEKIELREYNPLQHERGFHAKLNWLVNESLQFGLSKPTKLSELGQLSGSDRTIGILYKTNEGLFVWIPLEAGMCDRVEILAVGRSCARTKGDKMTQLGHTRLRSSQVVYICWVAIDMNHRWPCTIRSISSHSIPNIVERNSLNEQQQRPLTQMSDGQMHAIQNTENNCTIADEWEKLLIVDDLDSCYSAPSSSKPKIKSSNPGSQDKFSDEKTSRILERLEAPKQQFFRVNFPSNTKNFNELIKKSLIPLQSGLSQPLKPNFQKLKRKQR</sequence>